<dbReference type="Proteomes" id="UP001156601">
    <property type="component" value="Unassembled WGS sequence"/>
</dbReference>
<proteinExistence type="predicted"/>
<reference evidence="2" key="1">
    <citation type="journal article" date="2014" name="Int. J. Syst. Evol. Microbiol.">
        <title>Complete genome sequence of Corynebacterium casei LMG S-19264T (=DSM 44701T), isolated from a smear-ripened cheese.</title>
        <authorList>
            <consortium name="US DOE Joint Genome Institute (JGI-PGF)"/>
            <person name="Walter F."/>
            <person name="Albersmeier A."/>
            <person name="Kalinowski J."/>
            <person name="Ruckert C."/>
        </authorList>
    </citation>
    <scope>NUCLEOTIDE SEQUENCE</scope>
    <source>
        <strain evidence="2">NBRC 110023</strain>
    </source>
</reference>
<gene>
    <name evidence="2" type="ORF">GCM10007852_03330</name>
</gene>
<organism evidence="2 3">
    <name type="scientific">Agaribacter marinus</name>
    <dbReference type="NCBI Taxonomy" id="1431249"/>
    <lineage>
        <taxon>Bacteria</taxon>
        <taxon>Pseudomonadati</taxon>
        <taxon>Pseudomonadota</taxon>
        <taxon>Gammaproteobacteria</taxon>
        <taxon>Alteromonadales</taxon>
        <taxon>Alteromonadaceae</taxon>
        <taxon>Agaribacter</taxon>
    </lineage>
</organism>
<reference evidence="2" key="2">
    <citation type="submission" date="2023-01" db="EMBL/GenBank/DDBJ databases">
        <title>Draft genome sequence of Agaribacter marinus strain NBRC 110023.</title>
        <authorList>
            <person name="Sun Q."/>
            <person name="Mori K."/>
        </authorList>
    </citation>
    <scope>NUCLEOTIDE SEQUENCE</scope>
    <source>
        <strain evidence="2">NBRC 110023</strain>
    </source>
</reference>
<evidence type="ECO:0000256" key="1">
    <source>
        <dbReference type="SAM" id="Phobius"/>
    </source>
</evidence>
<comment type="caution">
    <text evidence="2">The sequence shown here is derived from an EMBL/GenBank/DDBJ whole genome shotgun (WGS) entry which is preliminary data.</text>
</comment>
<feature type="transmembrane region" description="Helical" evidence="1">
    <location>
        <begin position="242"/>
        <end position="261"/>
    </location>
</feature>
<dbReference type="AlphaFoldDB" id="A0AA37WJ61"/>
<dbReference type="RefSeq" id="WP_284215758.1">
    <property type="nucleotide sequence ID" value="NZ_BSOT01000005.1"/>
</dbReference>
<keyword evidence="1" id="KW-0472">Membrane</keyword>
<evidence type="ECO:0008006" key="4">
    <source>
        <dbReference type="Google" id="ProtNLM"/>
    </source>
</evidence>
<accession>A0AA37WJ61</accession>
<evidence type="ECO:0000313" key="3">
    <source>
        <dbReference type="Proteomes" id="UP001156601"/>
    </source>
</evidence>
<keyword evidence="1" id="KW-0812">Transmembrane</keyword>
<dbReference type="EMBL" id="BSOT01000005">
    <property type="protein sequence ID" value="GLR69425.1"/>
    <property type="molecule type" value="Genomic_DNA"/>
</dbReference>
<sequence>MDNLNLRTFVSEFVLAIIKIRNNLINKLTIASVLLTIFSGQASAVLLTFNGTLDLKNRGGDLEYDWAQQTASFTGSIDFSTSTPHRTNYAVGADGVITDEAWYEYSSWTFLLDNGVTWTHTGSYDTDDFAHVYNGTDGSSSNTIDGLTLAGRSNTVASNDLVISGSTLRARDYDDTTFDSAGIPSITSFQELMDGYLFQGRISFYSPHSYFGEYNVDITSIEFDALSEEPIPPVDQSPITSVPTPASAWLFISALIGFAGIKRKK</sequence>
<protein>
    <recommendedName>
        <fullName evidence="4">PEP-CTERM protein-sorting domain-containing protein</fullName>
    </recommendedName>
</protein>
<keyword evidence="3" id="KW-1185">Reference proteome</keyword>
<evidence type="ECO:0000313" key="2">
    <source>
        <dbReference type="EMBL" id="GLR69425.1"/>
    </source>
</evidence>
<name>A0AA37WJ61_9ALTE</name>
<keyword evidence="1" id="KW-1133">Transmembrane helix</keyword>